<accession>A0A1I4FCA6</accession>
<reference evidence="2" key="1">
    <citation type="submission" date="2016-10" db="EMBL/GenBank/DDBJ databases">
        <authorList>
            <person name="Varghese N."/>
            <person name="Submissions S."/>
        </authorList>
    </citation>
    <scope>NUCLEOTIDE SEQUENCE [LARGE SCALE GENOMIC DNA]</scope>
    <source>
        <strain evidence="2">Nm69</strain>
    </source>
</reference>
<evidence type="ECO:0000313" key="2">
    <source>
        <dbReference type="Proteomes" id="UP000199533"/>
    </source>
</evidence>
<gene>
    <name evidence="1" type="ORF">SAMN05216302_103533</name>
</gene>
<organism evidence="1 2">
    <name type="scientific">Nitrosomonas aestuarii</name>
    <dbReference type="NCBI Taxonomy" id="52441"/>
    <lineage>
        <taxon>Bacteria</taxon>
        <taxon>Pseudomonadati</taxon>
        <taxon>Pseudomonadota</taxon>
        <taxon>Betaproteobacteria</taxon>
        <taxon>Nitrosomonadales</taxon>
        <taxon>Nitrosomonadaceae</taxon>
        <taxon>Nitrosomonas</taxon>
    </lineage>
</organism>
<dbReference type="AlphaFoldDB" id="A0A1I4FCA6"/>
<name>A0A1I4FCA6_9PROT</name>
<dbReference type="RefSeq" id="WP_170841708.1">
    <property type="nucleotide sequence ID" value="NZ_FOSP01000035.1"/>
</dbReference>
<dbReference type="Proteomes" id="UP000199533">
    <property type="component" value="Unassembled WGS sequence"/>
</dbReference>
<proteinExistence type="predicted"/>
<evidence type="ECO:0000313" key="1">
    <source>
        <dbReference type="EMBL" id="SFL15159.1"/>
    </source>
</evidence>
<keyword evidence="2" id="KW-1185">Reference proteome</keyword>
<sequence>MNKSKLARDLGISRTMLYKLEAKGMPTNKGIEACITWREQSLLFTHTKQWRIDGNKGVKRESA</sequence>
<dbReference type="EMBL" id="FOSP01000035">
    <property type="protein sequence ID" value="SFL15159.1"/>
    <property type="molecule type" value="Genomic_DNA"/>
</dbReference>
<protein>
    <submittedName>
        <fullName evidence="1">Uncharacterized protein</fullName>
    </submittedName>
</protein>